<dbReference type="Pfam" id="PF00575">
    <property type="entry name" value="S1"/>
    <property type="match status" value="1"/>
</dbReference>
<evidence type="ECO:0000256" key="2">
    <source>
        <dbReference type="ARBA" id="ARBA00022490"/>
    </source>
</evidence>
<keyword evidence="2 7" id="KW-0963">Cytoplasm</keyword>
<dbReference type="NCBIfam" id="TIGR03591">
    <property type="entry name" value="polynuc_phos"/>
    <property type="match status" value="1"/>
</dbReference>
<organism evidence="9 10">
    <name type="scientific">Limnobacter litoralis</name>
    <dbReference type="NCBI Taxonomy" id="481366"/>
    <lineage>
        <taxon>Bacteria</taxon>
        <taxon>Pseudomonadati</taxon>
        <taxon>Pseudomonadota</taxon>
        <taxon>Betaproteobacteria</taxon>
        <taxon>Burkholderiales</taxon>
        <taxon>Burkholderiaceae</taxon>
        <taxon>Limnobacter</taxon>
    </lineage>
</organism>
<dbReference type="PANTHER" id="PTHR11252">
    <property type="entry name" value="POLYRIBONUCLEOTIDE NUCLEOTIDYLTRANSFERASE"/>
    <property type="match status" value="1"/>
</dbReference>
<dbReference type="SUPFAM" id="SSF54791">
    <property type="entry name" value="Eukaryotic type KH-domain (KH-domain type I)"/>
    <property type="match status" value="1"/>
</dbReference>
<dbReference type="InterPro" id="IPR020568">
    <property type="entry name" value="Ribosomal_Su5_D2-typ_SF"/>
</dbReference>
<dbReference type="Pfam" id="PF03725">
    <property type="entry name" value="RNase_PH_C"/>
    <property type="match status" value="2"/>
</dbReference>
<feature type="binding site" evidence="7">
    <location>
        <position position="491"/>
    </location>
    <ligand>
        <name>Mg(2+)</name>
        <dbReference type="ChEBI" id="CHEBI:18420"/>
    </ligand>
</feature>
<dbReference type="SUPFAM" id="SSF54211">
    <property type="entry name" value="Ribosomal protein S5 domain 2-like"/>
    <property type="match status" value="2"/>
</dbReference>
<comment type="subcellular location">
    <subcellularLocation>
        <location evidence="7">Cytoplasm</location>
    </subcellularLocation>
</comment>
<evidence type="ECO:0000256" key="5">
    <source>
        <dbReference type="ARBA" id="ARBA00022842"/>
    </source>
</evidence>
<dbReference type="InterPro" id="IPR027408">
    <property type="entry name" value="PNPase/RNase_PH_dom_sf"/>
</dbReference>
<dbReference type="CDD" id="cd11364">
    <property type="entry name" value="RNase_PH_PNPase_2"/>
    <property type="match status" value="1"/>
</dbReference>
<dbReference type="InterPro" id="IPR036456">
    <property type="entry name" value="PNPase_PH_RNA-bd_sf"/>
</dbReference>
<dbReference type="PROSITE" id="PS50084">
    <property type="entry name" value="KH_TYPE_1"/>
    <property type="match status" value="1"/>
</dbReference>
<dbReference type="CDD" id="cd04472">
    <property type="entry name" value="S1_PNPase"/>
    <property type="match status" value="1"/>
</dbReference>
<dbReference type="RefSeq" id="WP_284281491.1">
    <property type="nucleotide sequence ID" value="NZ_BSOJ01000018.1"/>
</dbReference>
<evidence type="ECO:0000256" key="1">
    <source>
        <dbReference type="ARBA" id="ARBA00007404"/>
    </source>
</evidence>
<dbReference type="SUPFAM" id="SSF46915">
    <property type="entry name" value="Polynucleotide phosphorylase/guanosine pentaphosphate synthase (PNPase/GPSI), domain 3"/>
    <property type="match status" value="1"/>
</dbReference>
<feature type="domain" description="S1 motif" evidence="8">
    <location>
        <begin position="627"/>
        <end position="695"/>
    </location>
</feature>
<dbReference type="Proteomes" id="UP001156664">
    <property type="component" value="Unassembled WGS sequence"/>
</dbReference>
<dbReference type="InterPro" id="IPR004088">
    <property type="entry name" value="KH_dom_type_1"/>
</dbReference>
<comment type="catalytic activity">
    <reaction evidence="7">
        <text>RNA(n+1) + phosphate = RNA(n) + a ribonucleoside 5'-diphosphate</text>
        <dbReference type="Rhea" id="RHEA:22096"/>
        <dbReference type="Rhea" id="RHEA-COMP:14527"/>
        <dbReference type="Rhea" id="RHEA-COMP:17342"/>
        <dbReference type="ChEBI" id="CHEBI:43474"/>
        <dbReference type="ChEBI" id="CHEBI:57930"/>
        <dbReference type="ChEBI" id="CHEBI:140395"/>
        <dbReference type="EC" id="2.7.7.8"/>
    </reaction>
</comment>
<evidence type="ECO:0000256" key="3">
    <source>
        <dbReference type="ARBA" id="ARBA00022679"/>
    </source>
</evidence>
<dbReference type="SUPFAM" id="SSF50249">
    <property type="entry name" value="Nucleic acid-binding proteins"/>
    <property type="match status" value="1"/>
</dbReference>
<dbReference type="PIRSF" id="PIRSF005499">
    <property type="entry name" value="PNPase"/>
    <property type="match status" value="1"/>
</dbReference>
<keyword evidence="7" id="KW-0479">Metal-binding</keyword>
<evidence type="ECO:0000313" key="9">
    <source>
        <dbReference type="EMBL" id="GLR26820.1"/>
    </source>
</evidence>
<sequence>MFEIHRESFQYGQHTVTLETGEIARQADGAVVVNVDDTVVLATVVAAKSAKPGQDFFPLTVDYVEKFYAAGRIPGGFFKREGKGTEQETLNARLIDRPLRPLFPEGFFNEVQITLTVMSINPEVNPDIPAMIGASAALAIAGIPFNGPIGGARVGYINNEYVLNPTKSQLADSKMDLVVAGTEAAVLMVESEAHELSEEVMLGGVVFGHEQMQAAINAIHALVSKAGKPEWDWQPAPVNEPLLNAIKELASEKLAAAYKITQKQARSQRLKEISAEVAAELPGKLTEEQQASYTSADVSDILFGLESKIVRSQILNGEPRIDGRDTRTVRPITVRTGVLPRAHGSALFTRGETQALVVTTLGTGRDEQMIDAVAGEYRDRFMFHYNMPPYATGECGRMGAPKRREIGHGRLARRAVEMMLPAPEDFQYTMRVVSEITESNGSSSMASVCGGALSLMDAGVPLKQLVAGIAMGLIKEDNKFAVLTDILGDEDHLGDMDFKVAGTENGITALQMDIKIQGITKEIMQVALAQAREGRMHILGIMKEATGGNVGELSAYAPRMIVMKINPEKIRDVIGKGGATIRAITEETGASIDIKEDGSITIASVDSAAGEAAKKRIEEITAEVEVGAVYEGTVLKLLDFGAIVSVLPGKDGLLHISQIANERVNAVADYLKEGQQVTVKVLEADEKGRLRLSMKALLAADEPAPAAEAAPAQEGSQEG</sequence>
<evidence type="ECO:0000256" key="4">
    <source>
        <dbReference type="ARBA" id="ARBA00022695"/>
    </source>
</evidence>
<dbReference type="PANTHER" id="PTHR11252:SF0">
    <property type="entry name" value="POLYRIBONUCLEOTIDE NUCLEOTIDYLTRANSFERASE 1, MITOCHONDRIAL"/>
    <property type="match status" value="1"/>
</dbReference>
<keyword evidence="10" id="KW-1185">Reference proteome</keyword>
<accession>A0ABQ5YTU7</accession>
<dbReference type="CDD" id="cd02393">
    <property type="entry name" value="KH-I_PNPase"/>
    <property type="match status" value="1"/>
</dbReference>
<dbReference type="Pfam" id="PF00013">
    <property type="entry name" value="KH_1"/>
    <property type="match status" value="1"/>
</dbReference>
<reference evidence="10" key="1">
    <citation type="journal article" date="2019" name="Int. J. Syst. Evol. Microbiol.">
        <title>The Global Catalogue of Microorganisms (GCM) 10K type strain sequencing project: providing services to taxonomists for standard genome sequencing and annotation.</title>
        <authorList>
            <consortium name="The Broad Institute Genomics Platform"/>
            <consortium name="The Broad Institute Genome Sequencing Center for Infectious Disease"/>
            <person name="Wu L."/>
            <person name="Ma J."/>
        </authorList>
    </citation>
    <scope>NUCLEOTIDE SEQUENCE [LARGE SCALE GENOMIC DNA]</scope>
    <source>
        <strain evidence="10">NBRC 105857</strain>
    </source>
</reference>
<evidence type="ECO:0000259" key="8">
    <source>
        <dbReference type="PROSITE" id="PS50126"/>
    </source>
</evidence>
<dbReference type="HAMAP" id="MF_01595">
    <property type="entry name" value="PNPase"/>
    <property type="match status" value="1"/>
</dbReference>
<dbReference type="PROSITE" id="PS50126">
    <property type="entry name" value="S1"/>
    <property type="match status" value="1"/>
</dbReference>
<dbReference type="EMBL" id="BSOJ01000018">
    <property type="protein sequence ID" value="GLR26820.1"/>
    <property type="molecule type" value="Genomic_DNA"/>
</dbReference>
<keyword evidence="5 7" id="KW-0460">Magnesium</keyword>
<feature type="binding site" evidence="7">
    <location>
        <position position="497"/>
    </location>
    <ligand>
        <name>Mg(2+)</name>
        <dbReference type="ChEBI" id="CHEBI:18420"/>
    </ligand>
</feature>
<comment type="caution">
    <text evidence="9">The sequence shown here is derived from an EMBL/GenBank/DDBJ whole genome shotgun (WGS) entry which is preliminary data.</text>
</comment>
<dbReference type="Gene3D" id="3.30.1370.10">
    <property type="entry name" value="K Homology domain, type 1"/>
    <property type="match status" value="1"/>
</dbReference>
<dbReference type="NCBIfam" id="NF008805">
    <property type="entry name" value="PRK11824.1"/>
    <property type="match status" value="1"/>
</dbReference>
<dbReference type="Gene3D" id="2.40.50.140">
    <property type="entry name" value="Nucleic acid-binding proteins"/>
    <property type="match status" value="1"/>
</dbReference>
<dbReference type="CDD" id="cd11363">
    <property type="entry name" value="RNase_PH_PNPase_1"/>
    <property type="match status" value="1"/>
</dbReference>
<dbReference type="InterPro" id="IPR001247">
    <property type="entry name" value="ExoRNase_PH_dom1"/>
</dbReference>
<dbReference type="SUPFAM" id="SSF55666">
    <property type="entry name" value="Ribonuclease PH domain 2-like"/>
    <property type="match status" value="2"/>
</dbReference>
<evidence type="ECO:0000256" key="7">
    <source>
        <dbReference type="HAMAP-Rule" id="MF_01595"/>
    </source>
</evidence>
<evidence type="ECO:0000313" key="10">
    <source>
        <dbReference type="Proteomes" id="UP001156664"/>
    </source>
</evidence>
<dbReference type="Pfam" id="PF01138">
    <property type="entry name" value="RNase_PH"/>
    <property type="match status" value="2"/>
</dbReference>
<gene>
    <name evidence="7 9" type="primary">pnp</name>
    <name evidence="9" type="ORF">GCM10007875_19100</name>
</gene>
<dbReference type="InterPro" id="IPR012340">
    <property type="entry name" value="NA-bd_OB-fold"/>
</dbReference>
<keyword evidence="3 7" id="KW-0808">Transferase</keyword>
<dbReference type="SMART" id="SM00322">
    <property type="entry name" value="KH"/>
    <property type="match status" value="1"/>
</dbReference>
<dbReference type="EC" id="2.7.7.8" evidence="7"/>
<evidence type="ECO:0000256" key="6">
    <source>
        <dbReference type="ARBA" id="ARBA00022884"/>
    </source>
</evidence>
<dbReference type="InterPro" id="IPR003029">
    <property type="entry name" value="S1_domain"/>
</dbReference>
<dbReference type="InterPro" id="IPR036612">
    <property type="entry name" value="KH_dom_type_1_sf"/>
</dbReference>
<proteinExistence type="inferred from homology"/>
<dbReference type="InterPro" id="IPR015847">
    <property type="entry name" value="ExoRNase_PH_dom2"/>
</dbReference>
<comment type="similarity">
    <text evidence="1 7">Belongs to the polyribonucleotide nucleotidyltransferase family.</text>
</comment>
<dbReference type="InterPro" id="IPR012162">
    <property type="entry name" value="PNPase"/>
</dbReference>
<keyword evidence="4 7" id="KW-0548">Nucleotidyltransferase</keyword>
<dbReference type="Pfam" id="PF03726">
    <property type="entry name" value="PNPase"/>
    <property type="match status" value="1"/>
</dbReference>
<dbReference type="SMART" id="SM00316">
    <property type="entry name" value="S1"/>
    <property type="match status" value="1"/>
</dbReference>
<dbReference type="Gene3D" id="3.30.230.70">
    <property type="entry name" value="GHMP Kinase, N-terminal domain"/>
    <property type="match status" value="2"/>
</dbReference>
<protein>
    <recommendedName>
        <fullName evidence="7">Polyribonucleotide nucleotidyltransferase</fullName>
        <ecNumber evidence="7">2.7.7.8</ecNumber>
    </recommendedName>
    <alternativeName>
        <fullName evidence="7">Polynucleotide phosphorylase</fullName>
        <shortName evidence="7">PNPase</shortName>
    </alternativeName>
</protein>
<dbReference type="InterPro" id="IPR036345">
    <property type="entry name" value="ExoRNase_PH_dom2_sf"/>
</dbReference>
<name>A0ABQ5YTU7_9BURK</name>
<dbReference type="InterPro" id="IPR015848">
    <property type="entry name" value="PNPase_PH_RNA-bd_bac/org-type"/>
</dbReference>
<dbReference type="InterPro" id="IPR004087">
    <property type="entry name" value="KH_dom"/>
</dbReference>
<comment type="cofactor">
    <cofactor evidence="7">
        <name>Mg(2+)</name>
        <dbReference type="ChEBI" id="CHEBI:18420"/>
    </cofactor>
</comment>
<comment type="function">
    <text evidence="7">Involved in mRNA degradation. Catalyzes the phosphorolysis of single-stranded polyribonucleotides processively in the 3'- to 5'-direction.</text>
</comment>
<keyword evidence="6 7" id="KW-0694">RNA-binding</keyword>